<feature type="region of interest" description="Disordered" evidence="6">
    <location>
        <begin position="103"/>
        <end position="219"/>
    </location>
</feature>
<evidence type="ECO:0000256" key="3">
    <source>
        <dbReference type="ARBA" id="ARBA00023015"/>
    </source>
</evidence>
<feature type="compositionally biased region" description="Polar residues" evidence="6">
    <location>
        <begin position="167"/>
        <end position="177"/>
    </location>
</feature>
<feature type="compositionally biased region" description="Pro residues" evidence="6">
    <location>
        <begin position="129"/>
        <end position="156"/>
    </location>
</feature>
<name>A0A1Y1UT55_9TREE</name>
<feature type="compositionally biased region" description="Low complexity" evidence="6">
    <location>
        <begin position="200"/>
        <end position="212"/>
    </location>
</feature>
<accession>A0A1Y1UT55</accession>
<evidence type="ECO:0000256" key="5">
    <source>
        <dbReference type="ARBA" id="ARBA00023242"/>
    </source>
</evidence>
<keyword evidence="3" id="KW-0805">Transcription regulation</keyword>
<keyword evidence="5" id="KW-0539">Nucleus</keyword>
<feature type="region of interest" description="Disordered" evidence="6">
    <location>
        <begin position="898"/>
        <end position="1092"/>
    </location>
</feature>
<protein>
    <recommendedName>
        <fullName evidence="9">SNF5-domain-containing protein</fullName>
    </recommendedName>
</protein>
<evidence type="ECO:0000256" key="4">
    <source>
        <dbReference type="ARBA" id="ARBA00023163"/>
    </source>
</evidence>
<feature type="compositionally biased region" description="Low complexity" evidence="6">
    <location>
        <begin position="983"/>
        <end position="992"/>
    </location>
</feature>
<evidence type="ECO:0008006" key="9">
    <source>
        <dbReference type="Google" id="ProtNLM"/>
    </source>
</evidence>
<dbReference type="InterPro" id="IPR006939">
    <property type="entry name" value="SNF5"/>
</dbReference>
<feature type="compositionally biased region" description="Polar residues" evidence="6">
    <location>
        <begin position="1065"/>
        <end position="1074"/>
    </location>
</feature>
<comment type="similarity">
    <text evidence="2">Belongs to the SNF5 family.</text>
</comment>
<dbReference type="PANTHER" id="PTHR10019">
    <property type="entry name" value="SNF5"/>
    <property type="match status" value="1"/>
</dbReference>
<comment type="caution">
    <text evidence="7">The sequence shown here is derived from an EMBL/GenBank/DDBJ whole genome shotgun (WGS) entry which is preliminary data.</text>
</comment>
<feature type="compositionally biased region" description="Low complexity" evidence="6">
    <location>
        <begin position="1"/>
        <end position="21"/>
    </location>
</feature>
<dbReference type="FunCoup" id="A0A1Y1UT55">
    <property type="interactions" value="143"/>
</dbReference>
<dbReference type="GO" id="GO:0006338">
    <property type="term" value="P:chromatin remodeling"/>
    <property type="evidence" value="ECO:0007669"/>
    <property type="project" value="InterPro"/>
</dbReference>
<dbReference type="EMBL" id="NBSH01000001">
    <property type="protein sequence ID" value="ORX41203.1"/>
    <property type="molecule type" value="Genomic_DNA"/>
</dbReference>
<feature type="compositionally biased region" description="Pro residues" evidence="6">
    <location>
        <begin position="1032"/>
        <end position="1055"/>
    </location>
</feature>
<feature type="compositionally biased region" description="Pro residues" evidence="6">
    <location>
        <begin position="938"/>
        <end position="948"/>
    </location>
</feature>
<dbReference type="GeneID" id="33556324"/>
<dbReference type="AlphaFoldDB" id="A0A1Y1UT55"/>
<comment type="subcellular location">
    <subcellularLocation>
        <location evidence="1">Nucleus</location>
    </subcellularLocation>
</comment>
<dbReference type="GO" id="GO:0000228">
    <property type="term" value="C:nuclear chromosome"/>
    <property type="evidence" value="ECO:0007669"/>
    <property type="project" value="InterPro"/>
</dbReference>
<keyword evidence="4" id="KW-0804">Transcription</keyword>
<dbReference type="RefSeq" id="XP_021874882.1">
    <property type="nucleotide sequence ID" value="XM_022014516.1"/>
</dbReference>
<evidence type="ECO:0000256" key="2">
    <source>
        <dbReference type="ARBA" id="ARBA00010239"/>
    </source>
</evidence>
<proteinExistence type="inferred from homology"/>
<sequence length="1165" mass="128244">MQAFAQGKPQQMQQQQQQQQPVQPPQPPQTAQPSGEADTSDFPFDFRLLHMIPALADPGWRAMIQTHQPQTFAAVSHAAAVLNTGTVPVDTLNRMKQMASLMRAPPQNQSGQQKPRSRPVSQHGTAPPNVRPPPPPATQPPVRPPIAQPVPRPQPPHLAGSVPPQSPAISDASQQSSRRQKDRKPEPVTVDPGMPPPAWIPTQPTPTTRPSTAGRDAVRGSGLPVKEWESALPLPLPIHTITTLPEEDPDDPTFGGLLPPLSQEEQKSIKNWIANDQAYAQKLGETKGKNREKMSRWARSLEFQTPWWEIRKGETPLPPRTRISILFPEEKMALRARARGRREVRFSPAQLKALANVDDQIIPVRIDLEQDHWKLKDTFMWNCADTVVTPELFAATLCLDFGVPEGVFGPRIVAAIREREREFQNQVLPILARNAMDGTRGKMDSEGNADAKATFEVFRRAREGSLPVLEDDQGSQMAHSARSSVEIKTEVGEDDERIKIVGLDAEVIADEEDAVKKEEKPMTVEEATATFSSVQSEDLRFLIKVDIILGTQNLTDTFEWDLNSVVTPEEFAALHVKELGLSGEFATALAHDIHEQILVHRRSLFLVGHMPGSGVILDDEVRSAFLPPITKSSLLRREDVALATFTPIFATMTEQEINEIEKDRDRDAKRKKRNTRGRRGVVLPDREPIKTHRTLINPMGPNGQLPVVSATEDVSAPVATTSRRAAAIAAQANISVLAQDLEMPSPPTPPAAALPTPSVFNKMSMRNSRPPTNRYSRGASRASPSSAREDSMVPNGEYGTPTMAGSKRSLYDDSVSESVGSPMPSRKRPFNGQFDSPDGNAFNVKMEAPYGETKVPWRCKNCGVPEHLSRGVKRDVRNGEWSLCLQCYRYYSKRRRPRPCTYTEDEETHRLRLENTGPGNPNGVPAGMPRTQQKPEPMSAPQPSPQQPPHFMGNGHGYAPPNHGYPPPQPMSFPDMSSGQTNPHHVPAHVQAPPAPVQPSQPPPPPQDSAKDPSQSPSDSDSDSESRDSVDTPPPPLSNKPFSTPGPPPPVPSAPPLSARSVSATSATMPSPVTSKKPMPDPPSWTNRAQAELRAKYPLDSFIIVPKLRPADQPSAPLEWRIKCTDCPGKVYTLGPGETLDNFEVHLRNRQHVEKRTAARAARGR</sequence>
<organism evidence="7 8">
    <name type="scientific">Kockovaella imperatae</name>
    <dbReference type="NCBI Taxonomy" id="4999"/>
    <lineage>
        <taxon>Eukaryota</taxon>
        <taxon>Fungi</taxon>
        <taxon>Dikarya</taxon>
        <taxon>Basidiomycota</taxon>
        <taxon>Agaricomycotina</taxon>
        <taxon>Tremellomycetes</taxon>
        <taxon>Tremellales</taxon>
        <taxon>Cuniculitremaceae</taxon>
        <taxon>Kockovaella</taxon>
    </lineage>
</organism>
<dbReference type="OrthoDB" id="515064at2759"/>
<feature type="region of interest" description="Disordered" evidence="6">
    <location>
        <begin position="660"/>
        <end position="679"/>
    </location>
</feature>
<evidence type="ECO:0000256" key="6">
    <source>
        <dbReference type="SAM" id="MobiDB-lite"/>
    </source>
</evidence>
<dbReference type="Proteomes" id="UP000193218">
    <property type="component" value="Unassembled WGS sequence"/>
</dbReference>
<feature type="compositionally biased region" description="Basic residues" evidence="6">
    <location>
        <begin position="669"/>
        <end position="679"/>
    </location>
</feature>
<evidence type="ECO:0000256" key="1">
    <source>
        <dbReference type="ARBA" id="ARBA00004123"/>
    </source>
</evidence>
<dbReference type="Pfam" id="PF04855">
    <property type="entry name" value="SNF5"/>
    <property type="match status" value="1"/>
</dbReference>
<feature type="region of interest" description="Disordered" evidence="6">
    <location>
        <begin position="761"/>
        <end position="834"/>
    </location>
</feature>
<gene>
    <name evidence="7" type="ORF">BD324DRAFT_613614</name>
</gene>
<evidence type="ECO:0000313" key="7">
    <source>
        <dbReference type="EMBL" id="ORX41203.1"/>
    </source>
</evidence>
<feature type="compositionally biased region" description="Polar residues" evidence="6">
    <location>
        <begin position="106"/>
        <end position="124"/>
    </location>
</feature>
<keyword evidence="8" id="KW-1185">Reference proteome</keyword>
<dbReference type="STRING" id="4999.A0A1Y1UT55"/>
<evidence type="ECO:0000313" key="8">
    <source>
        <dbReference type="Proteomes" id="UP000193218"/>
    </source>
</evidence>
<feature type="region of interest" description="Disordered" evidence="6">
    <location>
        <begin position="1"/>
        <end position="41"/>
    </location>
</feature>
<dbReference type="InParanoid" id="A0A1Y1UT55"/>
<feature type="compositionally biased region" description="Low complexity" evidence="6">
    <location>
        <begin position="776"/>
        <end position="786"/>
    </location>
</feature>
<feature type="compositionally biased region" description="Polar residues" evidence="6">
    <location>
        <begin position="761"/>
        <end position="775"/>
    </location>
</feature>
<reference evidence="7 8" key="1">
    <citation type="submission" date="2017-03" db="EMBL/GenBank/DDBJ databases">
        <title>Widespread Adenine N6-methylation of Active Genes in Fungi.</title>
        <authorList>
            <consortium name="DOE Joint Genome Institute"/>
            <person name="Mondo S.J."/>
            <person name="Dannebaum R.O."/>
            <person name="Kuo R.C."/>
            <person name="Louie K.B."/>
            <person name="Bewick A.J."/>
            <person name="Labutti K."/>
            <person name="Haridas S."/>
            <person name="Kuo A."/>
            <person name="Salamov A."/>
            <person name="Ahrendt S.R."/>
            <person name="Lau R."/>
            <person name="Bowen B.P."/>
            <person name="Lipzen A."/>
            <person name="Sullivan W."/>
            <person name="Andreopoulos W.B."/>
            <person name="Clum A."/>
            <person name="Lindquist E."/>
            <person name="Daum C."/>
            <person name="Northen T.R."/>
            <person name="Ramamoorthy G."/>
            <person name="Schmitz R.J."/>
            <person name="Gryganskyi A."/>
            <person name="Culley D."/>
            <person name="Magnuson J."/>
            <person name="James T.Y."/>
            <person name="O'Malley M.A."/>
            <person name="Stajich J.E."/>
            <person name="Spatafora J.W."/>
            <person name="Visel A."/>
            <person name="Grigoriev I.V."/>
        </authorList>
    </citation>
    <scope>NUCLEOTIDE SEQUENCE [LARGE SCALE GENOMIC DNA]</scope>
    <source>
        <strain evidence="7 8">NRRL Y-17943</strain>
    </source>
</reference>
<feature type="compositionally biased region" description="Pro residues" evidence="6">
    <location>
        <begin position="993"/>
        <end position="1007"/>
    </location>
</feature>